<dbReference type="PANTHER" id="PTHR19302:SF14">
    <property type="entry name" value="GAMMA-TUBULIN COMPLEX COMPONENT 3"/>
    <property type="match status" value="1"/>
</dbReference>
<sequence length="825" mass="93929">MPSVTTALESLVFTLVPTSRADERLVQDLISRCQEILSRTDGEPSVAAKSPGGIGPLKFTNLVSRLDKQPTISRKAEILLFLSSLTFPGRPHSPVGSIFRPFDMSSTSKGKHVFREASIPTSTPNTAGKSKATLLKEYRQLRGHPPVPEVLLLRDAIYLLQGISGKYVQFSDDVEDNKIVFSDDPSHIISASTKVLIHRLAELGYLYRRVDGFVRERESVNAIGMIEQSLCHYLQSQLNDYYRLIAVLETQLASGTNELPPEGSAAGELRNESGLSLKRLEVWVNEWRLRMRMMSVCVEGAKEAHGGALVNLIHSYTENGDPFVRSFTHELLEEVSRPFFTTLHKWLFSGELYDPFSEFFVSVDTSIGPNHYSHPSSLPGGIVELAPDHGLSGAIGDGDEFLNKDAGIKLWESKYQFRKTMLPLFVGEASGKKIFSTGRSLNFIRYSCQDSEWVLTREKMNAFHGSLQYSDISGLERSIDSAYRLASNRLFEVFIEKFKLLDHLSALRNYLLLGYGDFADQLMETLGPSLSRSANTLYRHNLTATLESAIRSSNAQHDPPDVLRQLDARMLEYSHGEIGWDVFTLEYKVEAPIDTVLDSLALEDYLKLFRHLWQMKRIEKTLDRGWMRITGGAKTFIRVPELEPEWHKVRLQTAEMVHFIRQLEAFCRLEVIECSWKILIDFLDKKEGDLDSLIEAHRSYLDRVKKKIFLLNHKSKSNKEELVLNMVKDQFSVILSYREATDNFYNFTLSEAARRDQLADTARGVFTGNPAEPQDPTELITRLREYGTNFKEKLHTIVQLLQAHPDLDCRFLAIRLSFSDYYKRR</sequence>
<dbReference type="GO" id="GO:0051225">
    <property type="term" value="P:spindle assembly"/>
    <property type="evidence" value="ECO:0007669"/>
    <property type="project" value="TreeGrafter"/>
</dbReference>
<evidence type="ECO:0000259" key="7">
    <source>
        <dbReference type="Pfam" id="PF17681"/>
    </source>
</evidence>
<accession>A0A8H5FEE6</accession>
<evidence type="ECO:0000256" key="1">
    <source>
        <dbReference type="ARBA" id="ARBA00004245"/>
    </source>
</evidence>
<dbReference type="Pfam" id="PF04130">
    <property type="entry name" value="GCP_C_terminal"/>
    <property type="match status" value="1"/>
</dbReference>
<evidence type="ECO:0000256" key="2">
    <source>
        <dbReference type="ARBA" id="ARBA00010337"/>
    </source>
</evidence>
<dbReference type="GO" id="GO:0043015">
    <property type="term" value="F:gamma-tubulin binding"/>
    <property type="evidence" value="ECO:0007669"/>
    <property type="project" value="InterPro"/>
</dbReference>
<protein>
    <recommendedName>
        <fullName evidence="10">Spindle pole body component</fullName>
    </recommendedName>
</protein>
<keyword evidence="9" id="KW-1185">Reference proteome</keyword>
<keyword evidence="4" id="KW-0493">Microtubule</keyword>
<evidence type="ECO:0000313" key="9">
    <source>
        <dbReference type="Proteomes" id="UP000541558"/>
    </source>
</evidence>
<dbReference type="GO" id="GO:0051011">
    <property type="term" value="F:microtubule minus-end binding"/>
    <property type="evidence" value="ECO:0007669"/>
    <property type="project" value="TreeGrafter"/>
</dbReference>
<dbReference type="EMBL" id="JAACJK010000109">
    <property type="protein sequence ID" value="KAF5333522.1"/>
    <property type="molecule type" value="Genomic_DNA"/>
</dbReference>
<feature type="domain" description="Gamma tubulin complex component protein N-terminal" evidence="7">
    <location>
        <begin position="153"/>
        <end position="497"/>
    </location>
</feature>
<reference evidence="8 9" key="1">
    <citation type="journal article" date="2020" name="ISME J.">
        <title>Uncovering the hidden diversity of litter-decomposition mechanisms in mushroom-forming fungi.</title>
        <authorList>
            <person name="Floudas D."/>
            <person name="Bentzer J."/>
            <person name="Ahren D."/>
            <person name="Johansson T."/>
            <person name="Persson P."/>
            <person name="Tunlid A."/>
        </authorList>
    </citation>
    <scope>NUCLEOTIDE SEQUENCE [LARGE SCALE GENOMIC DNA]</scope>
    <source>
        <strain evidence="8 9">CBS 175.51</strain>
    </source>
</reference>
<dbReference type="GO" id="GO:0000930">
    <property type="term" value="C:gamma-tubulin complex"/>
    <property type="evidence" value="ECO:0007669"/>
    <property type="project" value="TreeGrafter"/>
</dbReference>
<comment type="similarity">
    <text evidence="2">Belongs to the TUBGCP family.</text>
</comment>
<dbReference type="Gene3D" id="1.20.120.1900">
    <property type="entry name" value="Gamma-tubulin complex, C-terminal domain"/>
    <property type="match status" value="1"/>
</dbReference>
<gene>
    <name evidence="8" type="ORF">D9611_002468</name>
</gene>
<dbReference type="GO" id="GO:0005874">
    <property type="term" value="C:microtubule"/>
    <property type="evidence" value="ECO:0007669"/>
    <property type="project" value="UniProtKB-KW"/>
</dbReference>
<evidence type="ECO:0000256" key="5">
    <source>
        <dbReference type="ARBA" id="ARBA00023212"/>
    </source>
</evidence>
<dbReference type="Proteomes" id="UP000541558">
    <property type="component" value="Unassembled WGS sequence"/>
</dbReference>
<evidence type="ECO:0000259" key="6">
    <source>
        <dbReference type="Pfam" id="PF04130"/>
    </source>
</evidence>
<evidence type="ECO:0008006" key="10">
    <source>
        <dbReference type="Google" id="ProtNLM"/>
    </source>
</evidence>
<evidence type="ECO:0000256" key="3">
    <source>
        <dbReference type="ARBA" id="ARBA00022490"/>
    </source>
</evidence>
<dbReference type="InterPro" id="IPR040457">
    <property type="entry name" value="GCP_C"/>
</dbReference>
<proteinExistence type="inferred from homology"/>
<dbReference type="InterPro" id="IPR041470">
    <property type="entry name" value="GCP_N"/>
</dbReference>
<comment type="caution">
    <text evidence="8">The sequence shown here is derived from an EMBL/GenBank/DDBJ whole genome shotgun (WGS) entry which is preliminary data.</text>
</comment>
<evidence type="ECO:0000256" key="4">
    <source>
        <dbReference type="ARBA" id="ARBA00022701"/>
    </source>
</evidence>
<dbReference type="GO" id="GO:0044732">
    <property type="term" value="C:mitotic spindle pole body"/>
    <property type="evidence" value="ECO:0007669"/>
    <property type="project" value="TreeGrafter"/>
</dbReference>
<feature type="domain" description="Gamma tubulin complex component C-terminal" evidence="6">
    <location>
        <begin position="500"/>
        <end position="822"/>
    </location>
</feature>
<dbReference type="GO" id="GO:0007020">
    <property type="term" value="P:microtubule nucleation"/>
    <property type="evidence" value="ECO:0007669"/>
    <property type="project" value="InterPro"/>
</dbReference>
<keyword evidence="3" id="KW-0963">Cytoplasm</keyword>
<dbReference type="Pfam" id="PF17681">
    <property type="entry name" value="GCP_N_terminal"/>
    <property type="match status" value="1"/>
</dbReference>
<organism evidence="8 9">
    <name type="scientific">Ephemerocybe angulata</name>
    <dbReference type="NCBI Taxonomy" id="980116"/>
    <lineage>
        <taxon>Eukaryota</taxon>
        <taxon>Fungi</taxon>
        <taxon>Dikarya</taxon>
        <taxon>Basidiomycota</taxon>
        <taxon>Agaricomycotina</taxon>
        <taxon>Agaricomycetes</taxon>
        <taxon>Agaricomycetidae</taxon>
        <taxon>Agaricales</taxon>
        <taxon>Agaricineae</taxon>
        <taxon>Psathyrellaceae</taxon>
        <taxon>Ephemerocybe</taxon>
    </lineage>
</organism>
<comment type="subcellular location">
    <subcellularLocation>
        <location evidence="1">Cytoplasm</location>
        <location evidence="1">Cytoskeleton</location>
    </subcellularLocation>
</comment>
<dbReference type="GO" id="GO:0051321">
    <property type="term" value="P:meiotic cell cycle"/>
    <property type="evidence" value="ECO:0007669"/>
    <property type="project" value="TreeGrafter"/>
</dbReference>
<dbReference type="GO" id="GO:0000278">
    <property type="term" value="P:mitotic cell cycle"/>
    <property type="evidence" value="ECO:0007669"/>
    <property type="project" value="TreeGrafter"/>
</dbReference>
<dbReference type="OrthoDB" id="5860513at2759"/>
<dbReference type="InterPro" id="IPR042241">
    <property type="entry name" value="GCP_C_sf"/>
</dbReference>
<name>A0A8H5FEE6_9AGAR</name>
<dbReference type="PANTHER" id="PTHR19302">
    <property type="entry name" value="GAMMA TUBULIN COMPLEX PROTEIN"/>
    <property type="match status" value="1"/>
</dbReference>
<evidence type="ECO:0000313" key="8">
    <source>
        <dbReference type="EMBL" id="KAF5333522.1"/>
    </source>
</evidence>
<dbReference type="InterPro" id="IPR007259">
    <property type="entry name" value="GCP"/>
</dbReference>
<keyword evidence="5" id="KW-0206">Cytoskeleton</keyword>
<dbReference type="AlphaFoldDB" id="A0A8H5FEE6"/>
<dbReference type="GO" id="GO:0000922">
    <property type="term" value="C:spindle pole"/>
    <property type="evidence" value="ECO:0007669"/>
    <property type="project" value="InterPro"/>
</dbReference>
<dbReference type="GO" id="GO:0031122">
    <property type="term" value="P:cytoplasmic microtubule organization"/>
    <property type="evidence" value="ECO:0007669"/>
    <property type="project" value="TreeGrafter"/>
</dbReference>